<evidence type="ECO:0000256" key="10">
    <source>
        <dbReference type="ARBA" id="ARBA00034078"/>
    </source>
</evidence>
<dbReference type="NCBIfam" id="NF004616">
    <property type="entry name" value="PRK05950.1"/>
    <property type="match status" value="1"/>
</dbReference>
<dbReference type="InterPro" id="IPR050573">
    <property type="entry name" value="SDH/FRD_Iron-Sulfur"/>
</dbReference>
<keyword evidence="8" id="KW-0408">Iron</keyword>
<dbReference type="InterPro" id="IPR036010">
    <property type="entry name" value="2Fe-2S_ferredoxin-like_sf"/>
</dbReference>
<dbReference type="InterPro" id="IPR009051">
    <property type="entry name" value="Helical_ferredxn"/>
</dbReference>
<dbReference type="Gene3D" id="1.10.1060.10">
    <property type="entry name" value="Alpha-helical ferredoxin"/>
    <property type="match status" value="1"/>
</dbReference>
<dbReference type="NCBIfam" id="TIGR00384">
    <property type="entry name" value="dhsB"/>
    <property type="match status" value="1"/>
</dbReference>
<comment type="pathway">
    <text evidence="3">Carbohydrate metabolism; tricarboxylic acid cycle.</text>
</comment>
<evidence type="ECO:0000313" key="12">
    <source>
        <dbReference type="EMBL" id="OGL52992.1"/>
    </source>
</evidence>
<accession>A0A1F7SGT4</accession>
<gene>
    <name evidence="12" type="ORF">A3G31_08745</name>
</gene>
<dbReference type="EMBL" id="MGDI01000028">
    <property type="protein sequence ID" value="OGL52992.1"/>
    <property type="molecule type" value="Genomic_DNA"/>
</dbReference>
<reference evidence="12 13" key="1">
    <citation type="journal article" date="2016" name="Nat. Commun.">
        <title>Thousands of microbial genomes shed light on interconnected biogeochemical processes in an aquifer system.</title>
        <authorList>
            <person name="Anantharaman K."/>
            <person name="Brown C.T."/>
            <person name="Hug L.A."/>
            <person name="Sharon I."/>
            <person name="Castelle C.J."/>
            <person name="Probst A.J."/>
            <person name="Thomas B.C."/>
            <person name="Singh A."/>
            <person name="Wilkins M.J."/>
            <person name="Karaoz U."/>
            <person name="Brodie E.L."/>
            <person name="Williams K.H."/>
            <person name="Hubbard S.S."/>
            <person name="Banfield J.F."/>
        </authorList>
    </citation>
    <scope>NUCLEOTIDE SEQUENCE [LARGE SCALE GENOMIC DNA]</scope>
</reference>
<dbReference type="GO" id="GO:0006099">
    <property type="term" value="P:tricarboxylic acid cycle"/>
    <property type="evidence" value="ECO:0007669"/>
    <property type="project" value="InterPro"/>
</dbReference>
<evidence type="ECO:0000256" key="9">
    <source>
        <dbReference type="ARBA" id="ARBA00023014"/>
    </source>
</evidence>
<protein>
    <recommendedName>
        <fullName evidence="11">2Fe-2S ferredoxin-type domain-containing protein</fullName>
    </recommendedName>
</protein>
<dbReference type="SUPFAM" id="SSF54292">
    <property type="entry name" value="2Fe-2S ferredoxin-like"/>
    <property type="match status" value="1"/>
</dbReference>
<dbReference type="CDD" id="cd00207">
    <property type="entry name" value="fer2"/>
    <property type="match status" value="1"/>
</dbReference>
<dbReference type="SUPFAM" id="SSF46548">
    <property type="entry name" value="alpha-helical ferredoxin"/>
    <property type="match status" value="1"/>
</dbReference>
<dbReference type="Proteomes" id="UP000178082">
    <property type="component" value="Unassembled WGS sequence"/>
</dbReference>
<evidence type="ECO:0000259" key="11">
    <source>
        <dbReference type="PROSITE" id="PS51085"/>
    </source>
</evidence>
<dbReference type="PANTHER" id="PTHR11921">
    <property type="entry name" value="SUCCINATE DEHYDROGENASE IRON-SULFUR PROTEIN"/>
    <property type="match status" value="1"/>
</dbReference>
<dbReference type="PROSITE" id="PS00197">
    <property type="entry name" value="2FE2S_FER_1"/>
    <property type="match status" value="1"/>
</dbReference>
<dbReference type="GO" id="GO:0051537">
    <property type="term" value="F:2 iron, 2 sulfur cluster binding"/>
    <property type="evidence" value="ECO:0007669"/>
    <property type="project" value="InterPro"/>
</dbReference>
<dbReference type="STRING" id="1817883.A3G31_08745"/>
<keyword evidence="6" id="KW-0479">Metal-binding</keyword>
<comment type="caution">
    <text evidence="12">The sequence shown here is derived from an EMBL/GenBank/DDBJ whole genome shotgun (WGS) entry which is preliminary data.</text>
</comment>
<dbReference type="AlphaFoldDB" id="A0A1F7SGT4"/>
<comment type="cofactor">
    <cofactor evidence="10">
        <name>[2Fe-2S] cluster</name>
        <dbReference type="ChEBI" id="CHEBI:190135"/>
    </cofactor>
</comment>
<keyword evidence="5" id="KW-0004">4Fe-4S</keyword>
<dbReference type="GO" id="GO:0009055">
    <property type="term" value="F:electron transfer activity"/>
    <property type="evidence" value="ECO:0007669"/>
    <property type="project" value="InterPro"/>
</dbReference>
<evidence type="ECO:0000256" key="4">
    <source>
        <dbReference type="ARBA" id="ARBA00009433"/>
    </source>
</evidence>
<evidence type="ECO:0000256" key="2">
    <source>
        <dbReference type="ARBA" id="ARBA00001966"/>
    </source>
</evidence>
<dbReference type="PANTHER" id="PTHR11921:SF29">
    <property type="entry name" value="SUCCINATE DEHYDROGENASE [UBIQUINONE] IRON-SULFUR SUBUNIT, MITOCHONDRIAL"/>
    <property type="match status" value="1"/>
</dbReference>
<proteinExistence type="inferred from homology"/>
<dbReference type="GO" id="GO:0046872">
    <property type="term" value="F:metal ion binding"/>
    <property type="evidence" value="ECO:0007669"/>
    <property type="project" value="UniProtKB-KW"/>
</dbReference>
<evidence type="ECO:0000256" key="1">
    <source>
        <dbReference type="ARBA" id="ARBA00001927"/>
    </source>
</evidence>
<dbReference type="PROSITE" id="PS51085">
    <property type="entry name" value="2FE2S_FER_2"/>
    <property type="match status" value="1"/>
</dbReference>
<dbReference type="Gene3D" id="3.10.20.30">
    <property type="match status" value="1"/>
</dbReference>
<comment type="cofactor">
    <cofactor evidence="1">
        <name>[3Fe-4S] cluster</name>
        <dbReference type="ChEBI" id="CHEBI:21137"/>
    </cofactor>
</comment>
<evidence type="ECO:0000313" key="13">
    <source>
        <dbReference type="Proteomes" id="UP000178082"/>
    </source>
</evidence>
<comment type="similarity">
    <text evidence="4">Belongs to the succinate dehydrogenase/fumarate reductase iron-sulfur protein family.</text>
</comment>
<name>A0A1F7SGT4_9BACT</name>
<evidence type="ECO:0000256" key="8">
    <source>
        <dbReference type="ARBA" id="ARBA00023004"/>
    </source>
</evidence>
<dbReference type="GO" id="GO:0051539">
    <property type="term" value="F:4 iron, 4 sulfur cluster binding"/>
    <property type="evidence" value="ECO:0007669"/>
    <property type="project" value="UniProtKB-KW"/>
</dbReference>
<evidence type="ECO:0000256" key="7">
    <source>
        <dbReference type="ARBA" id="ARBA00023002"/>
    </source>
</evidence>
<dbReference type="Pfam" id="PF13085">
    <property type="entry name" value="Fer2_3"/>
    <property type="match status" value="1"/>
</dbReference>
<dbReference type="GO" id="GO:0016491">
    <property type="term" value="F:oxidoreductase activity"/>
    <property type="evidence" value="ECO:0007669"/>
    <property type="project" value="UniProtKB-KW"/>
</dbReference>
<sequence length="239" mass="26984">MKDKQITLEIQRFNKDTDPKPHFKNYKIKITGGETVLDTLIKIKETIDGTLTFRRSCRSAICGSCAVRINGKAMLACNTQAKDILPKNGVIVIEPLKHFNLIKDLVVDLEPFIENLKKAKPWLVKDFSKIPESGEFRVNYSDDFNTLTKISQCTLCAVCHSDCMVLDKDSSFLSPASIVKSYRFILDARDATRDARIHELRELGILKCEKPSECVVECPKGFSESKDVVEKVKKLVQQG</sequence>
<keyword evidence="7" id="KW-0560">Oxidoreductase</keyword>
<dbReference type="InterPro" id="IPR006058">
    <property type="entry name" value="2Fe2S_fd_BS"/>
</dbReference>
<dbReference type="GO" id="GO:0022904">
    <property type="term" value="P:respiratory electron transport chain"/>
    <property type="evidence" value="ECO:0007669"/>
    <property type="project" value="TreeGrafter"/>
</dbReference>
<evidence type="ECO:0000256" key="3">
    <source>
        <dbReference type="ARBA" id="ARBA00005163"/>
    </source>
</evidence>
<dbReference type="InterPro" id="IPR012675">
    <property type="entry name" value="Beta-grasp_dom_sf"/>
</dbReference>
<evidence type="ECO:0000256" key="5">
    <source>
        <dbReference type="ARBA" id="ARBA00022485"/>
    </source>
</evidence>
<dbReference type="InterPro" id="IPR004489">
    <property type="entry name" value="Succ_DH/fum_Rdtase_Fe-S"/>
</dbReference>
<keyword evidence="9" id="KW-0411">Iron-sulfur</keyword>
<dbReference type="InterPro" id="IPR025192">
    <property type="entry name" value="Succ_DH/fum_Rdtase_N"/>
</dbReference>
<organism evidence="12 13">
    <name type="scientific">Candidatus Schekmanbacteria bacterium RIFCSPLOWO2_12_FULL_38_15</name>
    <dbReference type="NCBI Taxonomy" id="1817883"/>
    <lineage>
        <taxon>Bacteria</taxon>
        <taxon>Candidatus Schekmaniibacteriota</taxon>
    </lineage>
</organism>
<comment type="cofactor">
    <cofactor evidence="2">
        <name>[4Fe-4S] cluster</name>
        <dbReference type="ChEBI" id="CHEBI:49883"/>
    </cofactor>
</comment>
<feature type="domain" description="2Fe-2S ferredoxin-type" evidence="11">
    <location>
        <begin position="4"/>
        <end position="97"/>
    </location>
</feature>
<evidence type="ECO:0000256" key="6">
    <source>
        <dbReference type="ARBA" id="ARBA00022723"/>
    </source>
</evidence>
<dbReference type="InterPro" id="IPR001041">
    <property type="entry name" value="2Fe-2S_ferredoxin-type"/>
</dbReference>